<accession>A0ABS1X028</accession>
<proteinExistence type="predicted"/>
<evidence type="ECO:0000256" key="1">
    <source>
        <dbReference type="SAM" id="SignalP"/>
    </source>
</evidence>
<protein>
    <submittedName>
        <fullName evidence="2">Uncharacterized protein</fullName>
    </submittedName>
</protein>
<dbReference type="EMBL" id="JAEVLS010000004">
    <property type="protein sequence ID" value="MBM0106559.1"/>
    <property type="molecule type" value="Genomic_DNA"/>
</dbReference>
<dbReference type="Proteomes" id="UP000661077">
    <property type="component" value="Unassembled WGS sequence"/>
</dbReference>
<dbReference type="RefSeq" id="WP_203168680.1">
    <property type="nucleotide sequence ID" value="NZ_JAEVLS010000004.1"/>
</dbReference>
<keyword evidence="3" id="KW-1185">Reference proteome</keyword>
<reference evidence="2 3" key="1">
    <citation type="journal article" date="2021" name="Int. J. Syst. Evol. Microbiol.">
        <title>Steroidobacter gossypii sp. nov., isolated from soil of cotton cropping field.</title>
        <authorList>
            <person name="Huang R."/>
            <person name="Yang S."/>
            <person name="Zhen C."/>
            <person name="Liu W."/>
        </authorList>
    </citation>
    <scope>NUCLEOTIDE SEQUENCE [LARGE SCALE GENOMIC DNA]</scope>
    <source>
        <strain evidence="2 3">S1-65</strain>
    </source>
</reference>
<gene>
    <name evidence="2" type="ORF">JM946_17660</name>
</gene>
<keyword evidence="1" id="KW-0732">Signal</keyword>
<comment type="caution">
    <text evidence="2">The sequence shown here is derived from an EMBL/GenBank/DDBJ whole genome shotgun (WGS) entry which is preliminary data.</text>
</comment>
<evidence type="ECO:0000313" key="2">
    <source>
        <dbReference type="EMBL" id="MBM0106559.1"/>
    </source>
</evidence>
<name>A0ABS1X028_9GAMM</name>
<feature type="signal peptide" evidence="1">
    <location>
        <begin position="1"/>
        <end position="21"/>
    </location>
</feature>
<evidence type="ECO:0000313" key="3">
    <source>
        <dbReference type="Proteomes" id="UP000661077"/>
    </source>
</evidence>
<sequence length="115" mass="12284">MFKNMLVATTMTTLLCSNAGAAICDGIITSVAVQNDGSLHVRQANGGHWVLCNVHQEGVFQGVTTKAAACRSWQAILMAAQKAGTTVRLYMQDPNQTCSLADWSTASVYFVEDLG</sequence>
<feature type="chain" id="PRO_5047093161" evidence="1">
    <location>
        <begin position="22"/>
        <end position="115"/>
    </location>
</feature>
<organism evidence="2 3">
    <name type="scientific">Steroidobacter gossypii</name>
    <dbReference type="NCBI Taxonomy" id="2805490"/>
    <lineage>
        <taxon>Bacteria</taxon>
        <taxon>Pseudomonadati</taxon>
        <taxon>Pseudomonadota</taxon>
        <taxon>Gammaproteobacteria</taxon>
        <taxon>Steroidobacterales</taxon>
        <taxon>Steroidobacteraceae</taxon>
        <taxon>Steroidobacter</taxon>
    </lineage>
</organism>